<dbReference type="EMBL" id="BGPR01018728">
    <property type="protein sequence ID" value="GBN79985.1"/>
    <property type="molecule type" value="Genomic_DNA"/>
</dbReference>
<reference evidence="1 2" key="1">
    <citation type="journal article" date="2019" name="Sci. Rep.">
        <title>Orb-weaving spider Araneus ventricosus genome elucidates the spidroin gene catalogue.</title>
        <authorList>
            <person name="Kono N."/>
            <person name="Nakamura H."/>
            <person name="Ohtoshi R."/>
            <person name="Moran D.A.P."/>
            <person name="Shinohara A."/>
            <person name="Yoshida Y."/>
            <person name="Fujiwara M."/>
            <person name="Mori M."/>
            <person name="Tomita M."/>
            <person name="Arakawa K."/>
        </authorList>
    </citation>
    <scope>NUCLEOTIDE SEQUENCE [LARGE SCALE GENOMIC DNA]</scope>
</reference>
<name>A0A4Y2RYA5_ARAVE</name>
<organism evidence="1 2">
    <name type="scientific">Araneus ventricosus</name>
    <name type="common">Orbweaver spider</name>
    <name type="synonym">Epeira ventricosa</name>
    <dbReference type="NCBI Taxonomy" id="182803"/>
    <lineage>
        <taxon>Eukaryota</taxon>
        <taxon>Metazoa</taxon>
        <taxon>Ecdysozoa</taxon>
        <taxon>Arthropoda</taxon>
        <taxon>Chelicerata</taxon>
        <taxon>Arachnida</taxon>
        <taxon>Araneae</taxon>
        <taxon>Araneomorphae</taxon>
        <taxon>Entelegynae</taxon>
        <taxon>Araneoidea</taxon>
        <taxon>Araneidae</taxon>
        <taxon>Araneus</taxon>
    </lineage>
</organism>
<dbReference type="SUPFAM" id="SSF160975">
    <property type="entry name" value="AF1531-like"/>
    <property type="match status" value="1"/>
</dbReference>
<keyword evidence="2" id="KW-1185">Reference proteome</keyword>
<dbReference type="OrthoDB" id="6779410at2759"/>
<accession>A0A4Y2RYA5</accession>
<dbReference type="Proteomes" id="UP000499080">
    <property type="component" value="Unassembled WGS sequence"/>
</dbReference>
<evidence type="ECO:0000313" key="1">
    <source>
        <dbReference type="EMBL" id="GBN79985.1"/>
    </source>
</evidence>
<gene>
    <name evidence="1" type="ORF">AVEN_86646_1</name>
</gene>
<comment type="caution">
    <text evidence="1">The sequence shown here is derived from an EMBL/GenBank/DDBJ whole genome shotgun (WGS) entry which is preliminary data.</text>
</comment>
<protein>
    <submittedName>
        <fullName evidence="1">Uncharacterized protein</fullName>
    </submittedName>
</protein>
<sequence length="127" mass="14828">MSGNTATVTNKEEYNRIFKDFGTDRRLGEDRQVYDFKKLSDVYSKVPGIRSSANIFIKRITKEMAEDMRYSLKTNLSENWATLPELKWFQNMIDGSSKGGILNEDFEKCNCLDKIMVKNTNFKSKRF</sequence>
<evidence type="ECO:0000313" key="2">
    <source>
        <dbReference type="Proteomes" id="UP000499080"/>
    </source>
</evidence>
<proteinExistence type="predicted"/>
<dbReference type="AlphaFoldDB" id="A0A4Y2RYA5"/>